<dbReference type="Gene3D" id="3.40.50.300">
    <property type="entry name" value="P-loop containing nucleotide triphosphate hydrolases"/>
    <property type="match status" value="1"/>
</dbReference>
<dbReference type="InterPro" id="IPR006073">
    <property type="entry name" value="GTP-bd"/>
</dbReference>
<evidence type="ECO:0008006" key="7">
    <source>
        <dbReference type="Google" id="ProtNLM"/>
    </source>
</evidence>
<feature type="domain" description="G" evidence="3">
    <location>
        <begin position="168"/>
        <end position="225"/>
    </location>
</feature>
<reference evidence="5 6" key="1">
    <citation type="submission" date="2020-08" db="EMBL/GenBank/DDBJ databases">
        <title>Genomic Encyclopedia of Type Strains, Phase IV (KMG-IV): sequencing the most valuable type-strain genomes for metagenomic binning, comparative biology and taxonomic classification.</title>
        <authorList>
            <person name="Goeker M."/>
        </authorList>
    </citation>
    <scope>NUCLEOTIDE SEQUENCE [LARGE SCALE GENOMIC DNA]</scope>
    <source>
        <strain evidence="5 6">DSM 25799</strain>
    </source>
</reference>
<proteinExistence type="predicted"/>
<dbReference type="EMBL" id="JACHHK010000005">
    <property type="protein sequence ID" value="MBB5183476.1"/>
    <property type="molecule type" value="Genomic_DNA"/>
</dbReference>
<dbReference type="InterPro" id="IPR048422">
    <property type="entry name" value="NOA1/YqeH-like_C"/>
</dbReference>
<organism evidence="5 6">
    <name type="scientific">Catenisphaera adipataccumulans</name>
    <dbReference type="NCBI Taxonomy" id="700500"/>
    <lineage>
        <taxon>Bacteria</taxon>
        <taxon>Bacillati</taxon>
        <taxon>Bacillota</taxon>
        <taxon>Erysipelotrichia</taxon>
        <taxon>Erysipelotrichales</taxon>
        <taxon>Erysipelotrichaceae</taxon>
        <taxon>Catenisphaera</taxon>
    </lineage>
</organism>
<protein>
    <recommendedName>
        <fullName evidence="7">Ribosome biogenesis GTPase YqeH</fullName>
    </recommendedName>
</protein>
<sequence>MTEYCKGCGIKLQNEDPEALGYTPTLDAAYCQRCFKLRHYGELTVNMQKGINAEETFSKILSIHGLVFWIVDIFCFESDWITRINKRLPDTDIIMILTKRDVLPLTVTDEKLLDFVNARLQEENVQVKDILICGNLRTRSPKSQLSEPGQAAIDRIRAAIERERKGRDVVFMGTANAGKSTLLNRLLEGKDLTTSHNPGTTLDLVPIPQDGYTIYDTPGIENHHSMLSYLQPEDLKSVIPVKPIRPFVSQVYEDQSFAVGGLARLDVVIKGKVSVVGYFSRQLKIHRGKLANADDLWKKHLNEMLVPAVDTSLLTMHTYQMPKLKGKIDVVFHGLGWFCISGEVESVYARVHKGVQVTFRKAMI</sequence>
<dbReference type="InterPro" id="IPR027417">
    <property type="entry name" value="P-loop_NTPase"/>
</dbReference>
<dbReference type="AlphaFoldDB" id="A0A7W8FWP1"/>
<keyword evidence="6" id="KW-1185">Reference proteome</keyword>
<evidence type="ECO:0000259" key="4">
    <source>
        <dbReference type="Pfam" id="PF21516"/>
    </source>
</evidence>
<evidence type="ECO:0000256" key="2">
    <source>
        <dbReference type="ARBA" id="ARBA00023134"/>
    </source>
</evidence>
<keyword evidence="1" id="KW-0547">Nucleotide-binding</keyword>
<evidence type="ECO:0000259" key="3">
    <source>
        <dbReference type="Pfam" id="PF01926"/>
    </source>
</evidence>
<dbReference type="InterPro" id="IPR050896">
    <property type="entry name" value="Mito_lipid_metab_GTPase"/>
</dbReference>
<evidence type="ECO:0000313" key="6">
    <source>
        <dbReference type="Proteomes" id="UP000539953"/>
    </source>
</evidence>
<dbReference type="NCBIfam" id="TIGR00231">
    <property type="entry name" value="small_GTP"/>
    <property type="match status" value="1"/>
</dbReference>
<dbReference type="PANTHER" id="PTHR46434">
    <property type="entry name" value="GENETIC INTERACTOR OF PROHIBITINS 3, MITOCHONDRIAL"/>
    <property type="match status" value="1"/>
</dbReference>
<dbReference type="GO" id="GO:0005525">
    <property type="term" value="F:GTP binding"/>
    <property type="evidence" value="ECO:0007669"/>
    <property type="project" value="UniProtKB-KW"/>
</dbReference>
<name>A0A7W8FWP1_9FIRM</name>
<accession>A0A7W8FWP1</accession>
<dbReference type="InterPro" id="IPR005225">
    <property type="entry name" value="Small_GTP-bd"/>
</dbReference>
<dbReference type="RefSeq" id="WP_183328767.1">
    <property type="nucleotide sequence ID" value="NZ_JACHHK010000005.1"/>
</dbReference>
<evidence type="ECO:0000313" key="5">
    <source>
        <dbReference type="EMBL" id="MBB5183476.1"/>
    </source>
</evidence>
<evidence type="ECO:0000256" key="1">
    <source>
        <dbReference type="ARBA" id="ARBA00022741"/>
    </source>
</evidence>
<feature type="domain" description="NOA1/YqeH-like C-terminal" evidence="4">
    <location>
        <begin position="273"/>
        <end position="363"/>
    </location>
</feature>
<dbReference type="Pfam" id="PF21516">
    <property type="entry name" value="YqeH-like_C"/>
    <property type="match status" value="1"/>
</dbReference>
<dbReference type="PANTHER" id="PTHR46434:SF1">
    <property type="entry name" value="GENETIC INTERACTOR OF PROHIBITINS 3, MITOCHONDRIAL"/>
    <property type="match status" value="1"/>
</dbReference>
<dbReference type="Pfam" id="PF01926">
    <property type="entry name" value="MMR_HSR1"/>
    <property type="match status" value="1"/>
</dbReference>
<dbReference type="SUPFAM" id="SSF52540">
    <property type="entry name" value="P-loop containing nucleoside triphosphate hydrolases"/>
    <property type="match status" value="1"/>
</dbReference>
<keyword evidence="2" id="KW-0342">GTP-binding</keyword>
<dbReference type="Proteomes" id="UP000539953">
    <property type="component" value="Unassembled WGS sequence"/>
</dbReference>
<comment type="caution">
    <text evidence="5">The sequence shown here is derived from an EMBL/GenBank/DDBJ whole genome shotgun (WGS) entry which is preliminary data.</text>
</comment>
<gene>
    <name evidence="5" type="ORF">HNQ47_001498</name>
</gene>